<dbReference type="RefSeq" id="XP_066649728.1">
    <property type="nucleotide sequence ID" value="XM_066796723.1"/>
</dbReference>
<sequence>LPGELQNQIFENLDYLSAVLLARTNRHFRRVVKVSSPPTDTEKLEFLLYLEKRKENAYRYACSSCLRLKDCPEFGETYVMKKRSKGHSEAHLRLCIECALKGEKYPPGAQVKIRGMDGKRQDFYWWRCRCKPLQRGPRCEVCSLCEFCGKWGVRQRGTWGQMCCKCDKYPDPRSLRARNAEG</sequence>
<keyword evidence="3" id="KW-1185">Reference proteome</keyword>
<feature type="non-terminal residue" evidence="2">
    <location>
        <position position="1"/>
    </location>
</feature>
<protein>
    <recommendedName>
        <fullName evidence="1">F-box domain-containing protein</fullName>
    </recommendedName>
</protein>
<feature type="domain" description="F-box" evidence="1">
    <location>
        <begin position="1"/>
        <end position="33"/>
    </location>
</feature>
<evidence type="ECO:0000313" key="2">
    <source>
        <dbReference type="EMBL" id="KAK7529104.1"/>
    </source>
</evidence>
<accession>A0ABR1L1Q7</accession>
<dbReference type="InterPro" id="IPR001810">
    <property type="entry name" value="F-box_dom"/>
</dbReference>
<dbReference type="Proteomes" id="UP001360953">
    <property type="component" value="Unassembled WGS sequence"/>
</dbReference>
<proteinExistence type="predicted"/>
<evidence type="ECO:0000259" key="1">
    <source>
        <dbReference type="PROSITE" id="PS50181"/>
    </source>
</evidence>
<dbReference type="CDD" id="cd09917">
    <property type="entry name" value="F-box_SF"/>
    <property type="match status" value="1"/>
</dbReference>
<dbReference type="PROSITE" id="PS50181">
    <property type="entry name" value="FBOX"/>
    <property type="match status" value="1"/>
</dbReference>
<dbReference type="InterPro" id="IPR036047">
    <property type="entry name" value="F-box-like_dom_sf"/>
</dbReference>
<comment type="caution">
    <text evidence="2">The sequence shown here is derived from an EMBL/GenBank/DDBJ whole genome shotgun (WGS) entry which is preliminary data.</text>
</comment>
<gene>
    <name evidence="2" type="ORF">J3D65DRAFT_542531</name>
</gene>
<organism evidence="2 3">
    <name type="scientific">Phyllosticta citribraziliensis</name>
    <dbReference type="NCBI Taxonomy" id="989973"/>
    <lineage>
        <taxon>Eukaryota</taxon>
        <taxon>Fungi</taxon>
        <taxon>Dikarya</taxon>
        <taxon>Ascomycota</taxon>
        <taxon>Pezizomycotina</taxon>
        <taxon>Dothideomycetes</taxon>
        <taxon>Dothideomycetes incertae sedis</taxon>
        <taxon>Botryosphaeriales</taxon>
        <taxon>Phyllostictaceae</taxon>
        <taxon>Phyllosticta</taxon>
    </lineage>
</organism>
<name>A0ABR1L1Q7_9PEZI</name>
<evidence type="ECO:0000313" key="3">
    <source>
        <dbReference type="Proteomes" id="UP001360953"/>
    </source>
</evidence>
<dbReference type="SUPFAM" id="SSF81383">
    <property type="entry name" value="F-box domain"/>
    <property type="match status" value="1"/>
</dbReference>
<reference evidence="2 3" key="1">
    <citation type="submission" date="2024-04" db="EMBL/GenBank/DDBJ databases">
        <title>Phyllosticta paracitricarpa is synonymous to the EU quarantine fungus P. citricarpa based on phylogenomic analyses.</title>
        <authorList>
            <consortium name="Lawrence Berkeley National Laboratory"/>
            <person name="Van ingen-buijs V.A."/>
            <person name="Van westerhoven A.C."/>
            <person name="Haridas S."/>
            <person name="Skiadas P."/>
            <person name="Martin F."/>
            <person name="Groenewald J.Z."/>
            <person name="Crous P.W."/>
            <person name="Seidl M.F."/>
        </authorList>
    </citation>
    <scope>NUCLEOTIDE SEQUENCE [LARGE SCALE GENOMIC DNA]</scope>
    <source>
        <strain evidence="2 3">CPC 17464</strain>
    </source>
</reference>
<feature type="non-terminal residue" evidence="2">
    <location>
        <position position="182"/>
    </location>
</feature>
<dbReference type="Pfam" id="PF00646">
    <property type="entry name" value="F-box"/>
    <property type="match status" value="1"/>
</dbReference>
<dbReference type="GeneID" id="92029629"/>
<dbReference type="EMBL" id="JBBPEH010000019">
    <property type="protein sequence ID" value="KAK7529104.1"/>
    <property type="molecule type" value="Genomic_DNA"/>
</dbReference>